<dbReference type="EMBL" id="JAAALK010000288">
    <property type="protein sequence ID" value="KAG8052211.1"/>
    <property type="molecule type" value="Genomic_DNA"/>
</dbReference>
<dbReference type="EMBL" id="JAAALK010000288">
    <property type="protein sequence ID" value="KAG8052208.1"/>
    <property type="molecule type" value="Genomic_DNA"/>
</dbReference>
<protein>
    <submittedName>
        <fullName evidence="1">Uncharacterized protein</fullName>
    </submittedName>
</protein>
<name>A0A8J5RVR1_ZIZPA</name>
<evidence type="ECO:0000313" key="2">
    <source>
        <dbReference type="EMBL" id="KAG8052211.1"/>
    </source>
</evidence>
<reference evidence="1" key="2">
    <citation type="submission" date="2021-02" db="EMBL/GenBank/DDBJ databases">
        <authorList>
            <person name="Kimball J.A."/>
            <person name="Haas M.W."/>
            <person name="Macchietto M."/>
            <person name="Kono T."/>
            <person name="Duquette J."/>
            <person name="Shao M."/>
        </authorList>
    </citation>
    <scope>NUCLEOTIDE SEQUENCE</scope>
    <source>
        <tissue evidence="1">Fresh leaf tissue</tissue>
    </source>
</reference>
<accession>A0A8J5RVR1</accession>
<proteinExistence type="predicted"/>
<reference evidence="1" key="1">
    <citation type="journal article" date="2021" name="bioRxiv">
        <title>Whole Genome Assembly and Annotation of Northern Wild Rice, Zizania palustris L., Supports a Whole Genome Duplication in the Zizania Genus.</title>
        <authorList>
            <person name="Haas M."/>
            <person name="Kono T."/>
            <person name="Macchietto M."/>
            <person name="Millas R."/>
            <person name="McGilp L."/>
            <person name="Shao M."/>
            <person name="Duquette J."/>
            <person name="Hirsch C.N."/>
            <person name="Kimball J."/>
        </authorList>
    </citation>
    <scope>NUCLEOTIDE SEQUENCE</scope>
    <source>
        <tissue evidence="1">Fresh leaf tissue</tissue>
    </source>
</reference>
<dbReference type="OrthoDB" id="443318at2759"/>
<dbReference type="Proteomes" id="UP000729402">
    <property type="component" value="Unassembled WGS sequence"/>
</dbReference>
<dbReference type="AlphaFoldDB" id="A0A8J5RVR1"/>
<keyword evidence="3" id="KW-1185">Reference proteome</keyword>
<organism evidence="1 3">
    <name type="scientific">Zizania palustris</name>
    <name type="common">Northern wild rice</name>
    <dbReference type="NCBI Taxonomy" id="103762"/>
    <lineage>
        <taxon>Eukaryota</taxon>
        <taxon>Viridiplantae</taxon>
        <taxon>Streptophyta</taxon>
        <taxon>Embryophyta</taxon>
        <taxon>Tracheophyta</taxon>
        <taxon>Spermatophyta</taxon>
        <taxon>Magnoliopsida</taxon>
        <taxon>Liliopsida</taxon>
        <taxon>Poales</taxon>
        <taxon>Poaceae</taxon>
        <taxon>BOP clade</taxon>
        <taxon>Oryzoideae</taxon>
        <taxon>Oryzeae</taxon>
        <taxon>Zizaniinae</taxon>
        <taxon>Zizania</taxon>
    </lineage>
</organism>
<comment type="caution">
    <text evidence="1">The sequence shown here is derived from an EMBL/GenBank/DDBJ whole genome shotgun (WGS) entry which is preliminary data.</text>
</comment>
<gene>
    <name evidence="2" type="ORF">GUJ93_ZPchr0001g31323</name>
    <name evidence="1" type="ORF">GUJ93_ZPchr0001g33202</name>
</gene>
<evidence type="ECO:0000313" key="3">
    <source>
        <dbReference type="Proteomes" id="UP000729402"/>
    </source>
</evidence>
<evidence type="ECO:0000313" key="1">
    <source>
        <dbReference type="EMBL" id="KAG8052208.1"/>
    </source>
</evidence>
<sequence length="146" mass="16766">MLGAMQLCQMKPYERNKMVRNFKNSNWIDDCDEAMSTVFRQYQEIGLYNNIYAPKCNLAQISTAASVDNAFKASGQEQFRERIRMFSGYDACYSSNAEKYFNKRDAHKEFHANVNEMLPEKLEVLSCQPTPSSSLKQDLESGFTGI</sequence>